<feature type="transmembrane region" description="Helical" evidence="1">
    <location>
        <begin position="21"/>
        <end position="38"/>
    </location>
</feature>
<accession>A0A2W7NI43</accession>
<evidence type="ECO:0000313" key="2">
    <source>
        <dbReference type="EMBL" id="PZX19938.1"/>
    </source>
</evidence>
<keyword evidence="1" id="KW-0812">Transmembrane</keyword>
<comment type="caution">
    <text evidence="2">The sequence shown here is derived from an EMBL/GenBank/DDBJ whole genome shotgun (WGS) entry which is preliminary data.</text>
</comment>
<evidence type="ECO:0008006" key="4">
    <source>
        <dbReference type="Google" id="ProtNLM"/>
    </source>
</evidence>
<reference evidence="2 3" key="1">
    <citation type="submission" date="2018-06" db="EMBL/GenBank/DDBJ databases">
        <title>Genomic Encyclopedia of Archaeal and Bacterial Type Strains, Phase II (KMG-II): from individual species to whole genera.</title>
        <authorList>
            <person name="Goeker M."/>
        </authorList>
    </citation>
    <scope>NUCLEOTIDE SEQUENCE [LARGE SCALE GENOMIC DNA]</scope>
    <source>
        <strain evidence="2 3">DSM 22009</strain>
    </source>
</reference>
<dbReference type="EMBL" id="QKZL01000001">
    <property type="protein sequence ID" value="PZX19938.1"/>
    <property type="molecule type" value="Genomic_DNA"/>
</dbReference>
<gene>
    <name evidence="2" type="ORF">LX81_00402</name>
</gene>
<dbReference type="RefSeq" id="WP_170133821.1">
    <property type="nucleotide sequence ID" value="NZ_QKZL01000001.1"/>
</dbReference>
<dbReference type="AlphaFoldDB" id="A0A2W7NI43"/>
<organism evidence="2 3">
    <name type="scientific">Palleronia aestuarii</name>
    <dbReference type="NCBI Taxonomy" id="568105"/>
    <lineage>
        <taxon>Bacteria</taxon>
        <taxon>Pseudomonadati</taxon>
        <taxon>Pseudomonadota</taxon>
        <taxon>Alphaproteobacteria</taxon>
        <taxon>Rhodobacterales</taxon>
        <taxon>Roseobacteraceae</taxon>
        <taxon>Palleronia</taxon>
    </lineage>
</organism>
<keyword evidence="1" id="KW-1133">Transmembrane helix</keyword>
<keyword evidence="1" id="KW-0472">Membrane</keyword>
<evidence type="ECO:0000313" key="3">
    <source>
        <dbReference type="Proteomes" id="UP000248916"/>
    </source>
</evidence>
<dbReference type="Proteomes" id="UP000248916">
    <property type="component" value="Unassembled WGS sequence"/>
</dbReference>
<evidence type="ECO:0000256" key="1">
    <source>
        <dbReference type="SAM" id="Phobius"/>
    </source>
</evidence>
<keyword evidence="3" id="KW-1185">Reference proteome</keyword>
<sequence length="58" mass="6648">MTPFWLLRAKRWAAHPPSAGRVALVLAVIAVCLLLYAVDRFVGWPEWLTPDRAHRVPR</sequence>
<protein>
    <recommendedName>
        <fullName evidence="4">ABC transporter permease</fullName>
    </recommendedName>
</protein>
<proteinExistence type="predicted"/>
<name>A0A2W7NI43_9RHOB</name>